<dbReference type="HOGENOM" id="CLU_1515263_0_0_11"/>
<name>D5UFK2_CELFN</name>
<organism evidence="1 2">
    <name type="scientific">Cellulomonas flavigena (strain ATCC 482 / DSM 20109 / BCRC 11376 / JCM 18109 / NBRC 3775 / NCIMB 8073 / NRS 134)</name>
    <dbReference type="NCBI Taxonomy" id="446466"/>
    <lineage>
        <taxon>Bacteria</taxon>
        <taxon>Bacillati</taxon>
        <taxon>Actinomycetota</taxon>
        <taxon>Actinomycetes</taxon>
        <taxon>Micrococcales</taxon>
        <taxon>Cellulomonadaceae</taxon>
        <taxon>Cellulomonas</taxon>
    </lineage>
</organism>
<evidence type="ECO:0000313" key="1">
    <source>
        <dbReference type="EMBL" id="ADG72961.1"/>
    </source>
</evidence>
<proteinExistence type="predicted"/>
<dbReference type="Proteomes" id="UP000000849">
    <property type="component" value="Chromosome"/>
</dbReference>
<dbReference type="AlphaFoldDB" id="D5UFK2"/>
<protein>
    <submittedName>
        <fullName evidence="1">Uncharacterized protein</fullName>
    </submittedName>
</protein>
<sequence>MMSEVLYTTRWNDLTRRPLAGHSWITPDEARRRYDEAQGLEIVDASTRDEDGTQRPLWVVGAHGRFRVELLTPGGAVARSVDWDLVDGRLWRWVTVEYVYLDDDTAHVDSDATLELTTTARPDGTASFSMRDESGESHVTQFDDVATDGYWLDVPAFGEWGPLVNATLGAATGPPAD</sequence>
<keyword evidence="2" id="KW-1185">Reference proteome</keyword>
<evidence type="ECO:0000313" key="2">
    <source>
        <dbReference type="Proteomes" id="UP000000849"/>
    </source>
</evidence>
<dbReference type="eggNOG" id="ENOG502ZN0Y">
    <property type="taxonomic scope" value="Bacteria"/>
</dbReference>
<reference evidence="1 2" key="1">
    <citation type="journal article" date="2010" name="Stand. Genomic Sci.">
        <title>Complete genome sequence of Cellulomonas flavigena type strain (134).</title>
        <authorList>
            <person name="Abt B."/>
            <person name="Foster B."/>
            <person name="Lapidus A."/>
            <person name="Clum A."/>
            <person name="Sun H."/>
            <person name="Pukall R."/>
            <person name="Lucas S."/>
            <person name="Glavina Del Rio T."/>
            <person name="Nolan M."/>
            <person name="Tice H."/>
            <person name="Cheng J.F."/>
            <person name="Pitluck S."/>
            <person name="Liolios K."/>
            <person name="Ivanova N."/>
            <person name="Mavromatis K."/>
            <person name="Ovchinnikova G."/>
            <person name="Pati A."/>
            <person name="Goodwin L."/>
            <person name="Chen A."/>
            <person name="Palaniappan K."/>
            <person name="Land M."/>
            <person name="Hauser L."/>
            <person name="Chang Y.J."/>
            <person name="Jeffries C.D."/>
            <person name="Rohde M."/>
            <person name="Goker M."/>
            <person name="Woyke T."/>
            <person name="Bristow J."/>
            <person name="Eisen J.A."/>
            <person name="Markowitz V."/>
            <person name="Hugenholtz P."/>
            <person name="Kyrpides N.C."/>
            <person name="Klenk H.P."/>
        </authorList>
    </citation>
    <scope>NUCLEOTIDE SEQUENCE [LARGE SCALE GENOMIC DNA]</scope>
    <source>
        <strain evidence="2">ATCC 482 / DSM 20109 / BCRC 11376 / JCM 18109 / NBRC 3775 / NCIMB 8073 / NRS 134</strain>
    </source>
</reference>
<dbReference type="KEGG" id="cfl:Cfla_0041"/>
<dbReference type="STRING" id="446466.Cfla_0041"/>
<gene>
    <name evidence="1" type="ordered locus">Cfla_0041</name>
</gene>
<accession>D5UFK2</accession>
<dbReference type="EMBL" id="CP001964">
    <property type="protein sequence ID" value="ADG72961.1"/>
    <property type="molecule type" value="Genomic_DNA"/>
</dbReference>